<protein>
    <submittedName>
        <fullName evidence="2">Protein phosphatase 2C domain-containing protein</fullName>
    </submittedName>
</protein>
<dbReference type="Pfam" id="PF13672">
    <property type="entry name" value="PP2C_2"/>
    <property type="match status" value="1"/>
</dbReference>
<gene>
    <name evidence="2" type="ORF">GH810_04640</name>
</gene>
<dbReference type="AlphaFoldDB" id="A0A923HUV0"/>
<proteinExistence type="predicted"/>
<dbReference type="EMBL" id="WJBD01000004">
    <property type="protein sequence ID" value="MBC3887592.1"/>
    <property type="molecule type" value="Genomic_DNA"/>
</dbReference>
<name>A0A923HUV0_9FIRM</name>
<dbReference type="InterPro" id="IPR036457">
    <property type="entry name" value="PPM-type-like_dom_sf"/>
</dbReference>
<reference evidence="2" key="1">
    <citation type="submission" date="2019-10" db="EMBL/GenBank/DDBJ databases">
        <authorList>
            <person name="Ross D.E."/>
            <person name="Gulliver D."/>
        </authorList>
    </citation>
    <scope>NUCLEOTIDE SEQUENCE</scope>
    <source>
        <strain evidence="2">DER-2019</strain>
    </source>
</reference>
<keyword evidence="3" id="KW-1185">Reference proteome</keyword>
<sequence>MDELQAFDLSVIGYSHIKKSKICQDSAVSFYDKDMAVAIVCDGHGGNKYFRSHRGSQFAATITLDSIKAFMSYENQILEELRADPDKVLGQLKKNIISNWNNAVNKDADENPFSEEELIALSGADRLIFEHKFELESAYGTTIIAFVLSKNFCFGLQIGDGKCCAICENGEIIQPIPWDHKCVLNVTTSICNTDAYANFRHYYSESLPLAVFVGTDGIDDSFAGIENLYDFYKKITLSFNSSDFEAAVAELQEFLPQLSEKGSGDDVSVAGILNIKGINITEDLFISKKSVLLSEEISEATVDSAMIDAAVSEELDEIEDKLNE</sequence>
<dbReference type="Gene3D" id="3.60.40.10">
    <property type="entry name" value="PPM-type phosphatase domain"/>
    <property type="match status" value="1"/>
</dbReference>
<evidence type="ECO:0000259" key="1">
    <source>
        <dbReference type="Pfam" id="PF13672"/>
    </source>
</evidence>
<dbReference type="InterPro" id="IPR001932">
    <property type="entry name" value="PPM-type_phosphatase-like_dom"/>
</dbReference>
<evidence type="ECO:0000313" key="2">
    <source>
        <dbReference type="EMBL" id="MBC3887592.1"/>
    </source>
</evidence>
<organism evidence="2 3">
    <name type="scientific">Acetobacterium paludosum</name>
    <dbReference type="NCBI Taxonomy" id="52693"/>
    <lineage>
        <taxon>Bacteria</taxon>
        <taxon>Bacillati</taxon>
        <taxon>Bacillota</taxon>
        <taxon>Clostridia</taxon>
        <taxon>Eubacteriales</taxon>
        <taxon>Eubacteriaceae</taxon>
        <taxon>Acetobacterium</taxon>
    </lineage>
</organism>
<reference evidence="2" key="2">
    <citation type="submission" date="2020-10" db="EMBL/GenBank/DDBJ databases">
        <title>Comparative genomics of the Acetobacterium genus.</title>
        <authorList>
            <person name="Marshall C."/>
            <person name="May H."/>
            <person name="Norman S."/>
        </authorList>
    </citation>
    <scope>NUCLEOTIDE SEQUENCE</scope>
    <source>
        <strain evidence="2">DER-2019</strain>
    </source>
</reference>
<feature type="domain" description="PPM-type phosphatase" evidence="1">
    <location>
        <begin position="12"/>
        <end position="255"/>
    </location>
</feature>
<dbReference type="OrthoDB" id="9805674at2"/>
<accession>A0A923HUV0</accession>
<dbReference type="SUPFAM" id="SSF81606">
    <property type="entry name" value="PP2C-like"/>
    <property type="match status" value="1"/>
</dbReference>
<dbReference type="Proteomes" id="UP000616595">
    <property type="component" value="Unassembled WGS sequence"/>
</dbReference>
<comment type="caution">
    <text evidence="2">The sequence shown here is derived from an EMBL/GenBank/DDBJ whole genome shotgun (WGS) entry which is preliminary data.</text>
</comment>
<evidence type="ECO:0000313" key="3">
    <source>
        <dbReference type="Proteomes" id="UP000616595"/>
    </source>
</evidence>
<dbReference type="RefSeq" id="WP_148566589.1">
    <property type="nucleotide sequence ID" value="NZ_RXYA01000005.1"/>
</dbReference>